<proteinExistence type="predicted"/>
<feature type="domain" description="GIY-YIG" evidence="6">
    <location>
        <begin position="11"/>
        <end position="89"/>
    </location>
</feature>
<keyword evidence="9" id="KW-1185">Reference proteome</keyword>
<dbReference type="PROSITE" id="PS50165">
    <property type="entry name" value="UVRC"/>
    <property type="match status" value="1"/>
</dbReference>
<keyword evidence="1" id="KW-0963">Cytoplasm</keyword>
<dbReference type="SMART" id="SM00465">
    <property type="entry name" value="GIYc"/>
    <property type="match status" value="1"/>
</dbReference>
<dbReference type="Gene3D" id="3.30.420.340">
    <property type="entry name" value="UvrC, RNAse H endonuclease domain"/>
    <property type="match status" value="1"/>
</dbReference>
<keyword evidence="4" id="KW-0267">Excision nuclease</keyword>
<dbReference type="SUPFAM" id="SSF47781">
    <property type="entry name" value="RuvA domain 2-like"/>
    <property type="match status" value="1"/>
</dbReference>
<dbReference type="Pfam" id="PF08459">
    <property type="entry name" value="UvrC_RNaseH_dom"/>
    <property type="match status" value="1"/>
</dbReference>
<dbReference type="OrthoDB" id="9804933at2"/>
<dbReference type="InterPro" id="IPR000305">
    <property type="entry name" value="GIY-YIG_endonuc"/>
</dbReference>
<evidence type="ECO:0000256" key="5">
    <source>
        <dbReference type="ARBA" id="ARBA00023204"/>
    </source>
</evidence>
<evidence type="ECO:0000259" key="7">
    <source>
        <dbReference type="PROSITE" id="PS50165"/>
    </source>
</evidence>
<dbReference type="PROSITE" id="PS50164">
    <property type="entry name" value="GIY_YIG"/>
    <property type="match status" value="1"/>
</dbReference>
<dbReference type="EMBL" id="PSZP01000006">
    <property type="protein sequence ID" value="TCG11513.1"/>
    <property type="molecule type" value="Genomic_DNA"/>
</dbReference>
<dbReference type="SUPFAM" id="SSF46600">
    <property type="entry name" value="C-terminal UvrC-binding domain of UvrB"/>
    <property type="match status" value="1"/>
</dbReference>
<dbReference type="GO" id="GO:0006289">
    <property type="term" value="P:nucleotide-excision repair"/>
    <property type="evidence" value="ECO:0007669"/>
    <property type="project" value="InterPro"/>
</dbReference>
<reference evidence="8 9" key="1">
    <citation type="submission" date="2018-02" db="EMBL/GenBank/DDBJ databases">
        <title>Mycoplasma marinum and Mycoplasma todarodis sp. nov., moderately halophilic and psychrotolerant mycoplasmas isolated from cephalopods.</title>
        <authorList>
            <person name="Viver T."/>
        </authorList>
    </citation>
    <scope>NUCLEOTIDE SEQUENCE [LARGE SCALE GENOMIC DNA]</scope>
    <source>
        <strain evidence="8 9">5H</strain>
    </source>
</reference>
<dbReference type="Pfam" id="PF01541">
    <property type="entry name" value="GIY-YIG"/>
    <property type="match status" value="1"/>
</dbReference>
<dbReference type="InterPro" id="IPR038476">
    <property type="entry name" value="UvrC_RNase_H_dom_sf"/>
</dbReference>
<dbReference type="InterPro" id="IPR050066">
    <property type="entry name" value="UvrABC_protein_C"/>
</dbReference>
<dbReference type="GO" id="GO:0009380">
    <property type="term" value="C:excinuclease repair complex"/>
    <property type="evidence" value="ECO:0007669"/>
    <property type="project" value="TreeGrafter"/>
</dbReference>
<dbReference type="Pfam" id="PF14520">
    <property type="entry name" value="HHH_5"/>
    <property type="match status" value="1"/>
</dbReference>
<accession>A0A4R0XLH7</accession>
<feature type="domain" description="UvrC family homology region profile" evidence="7">
    <location>
        <begin position="227"/>
        <end position="437"/>
    </location>
</feature>
<dbReference type="InterPro" id="IPR001162">
    <property type="entry name" value="UvrC_RNase_H_dom"/>
</dbReference>
<evidence type="ECO:0000256" key="2">
    <source>
        <dbReference type="ARBA" id="ARBA00022763"/>
    </source>
</evidence>
<dbReference type="PANTHER" id="PTHR30562">
    <property type="entry name" value="UVRC/OXIDOREDUCTASE"/>
    <property type="match status" value="1"/>
</dbReference>
<keyword evidence="2" id="KW-0227">DNA damage</keyword>
<keyword evidence="3" id="KW-0228">DNA excision</keyword>
<evidence type="ECO:0000256" key="4">
    <source>
        <dbReference type="ARBA" id="ARBA00022881"/>
    </source>
</evidence>
<name>A0A4R0XLH7_9MOLU</name>
<sequence length="557" mass="64799">MTNWNIEEIPKKPGVYLYKDKLDKVIYVGKAKNLRVRINQYKKGSINSFKTHKMIQEAESFDLIITENEKEALILERNLIKEHAPYFNIQFIDDKRYPYIKVKLGKNLKITMVRRILKDNAFYFGPLPVGSKSRQLLKTLQREALYESGLPITDTSKEFWEEKYKKVRKILSADNNFYKRELEGKMFSAADKEMFEIAQEYKESLEALNIFDQRQVVQLDNDKDIDVVGVSQQDDYLFISIMFYRNGSLLSMTNEVLEIINDSNETIRQFVNSYYNNNLVPKELILDEKYSNDFYHSFKPIYPEKGKYKEMLKIAVMNAENNKDEKLRKHKRQVELTSGAIEKLGYLLNIDKPWHILMIDNSNTANQNPVSAIVSYKNGVKQKSEYKKYNLETLSRKADVEYMRQTTTRYFSKKENPIPNLFIVDGGKAQVNEVKEVTERLGVDLRIIGLVKNDKHITRSLINLEGEEVEIKDSTLLNFLRSMQAEVDRFAKVQHRSRGLKGTLEGSLETIPGVGPKTLARLLKVFETYANIYNASQSELEKVVSPTIATNIKKKMK</sequence>
<evidence type="ECO:0000313" key="9">
    <source>
        <dbReference type="Proteomes" id="UP000291072"/>
    </source>
</evidence>
<comment type="caution">
    <text evidence="8">The sequence shown here is derived from an EMBL/GenBank/DDBJ whole genome shotgun (WGS) entry which is preliminary data.</text>
</comment>
<evidence type="ECO:0000256" key="1">
    <source>
        <dbReference type="ARBA" id="ARBA00022490"/>
    </source>
</evidence>
<dbReference type="RefSeq" id="WP_131613290.1">
    <property type="nucleotide sequence ID" value="NZ_PSZP01000006.1"/>
</dbReference>
<dbReference type="SUPFAM" id="SSF82771">
    <property type="entry name" value="GIY-YIG endonuclease"/>
    <property type="match status" value="1"/>
</dbReference>
<dbReference type="PANTHER" id="PTHR30562:SF1">
    <property type="entry name" value="UVRABC SYSTEM PROTEIN C"/>
    <property type="match status" value="1"/>
</dbReference>
<dbReference type="InterPro" id="IPR035901">
    <property type="entry name" value="GIY-YIG_endonuc_sf"/>
</dbReference>
<protein>
    <submittedName>
        <fullName evidence="8">Excinuclease ABC subunit C</fullName>
    </submittedName>
</protein>
<dbReference type="AlphaFoldDB" id="A0A4R0XLH7"/>
<dbReference type="Gene3D" id="3.40.1440.10">
    <property type="entry name" value="GIY-YIG endonuclease"/>
    <property type="match status" value="1"/>
</dbReference>
<evidence type="ECO:0000256" key="3">
    <source>
        <dbReference type="ARBA" id="ARBA00022769"/>
    </source>
</evidence>
<keyword evidence="5" id="KW-0234">DNA repair</keyword>
<dbReference type="Proteomes" id="UP000291072">
    <property type="component" value="Unassembled WGS sequence"/>
</dbReference>
<dbReference type="InterPro" id="IPR047296">
    <property type="entry name" value="GIY-YIG_UvrC_Cho"/>
</dbReference>
<dbReference type="Gene3D" id="1.10.150.20">
    <property type="entry name" value="5' to 3' exonuclease, C-terminal subdomain"/>
    <property type="match status" value="1"/>
</dbReference>
<dbReference type="GO" id="GO:0009381">
    <property type="term" value="F:excinuclease ABC activity"/>
    <property type="evidence" value="ECO:0007669"/>
    <property type="project" value="InterPro"/>
</dbReference>
<gene>
    <name evidence="8" type="ORF">C4B25_01460</name>
</gene>
<dbReference type="CDD" id="cd10434">
    <property type="entry name" value="GIY-YIG_UvrC_Cho"/>
    <property type="match status" value="1"/>
</dbReference>
<dbReference type="InterPro" id="IPR010994">
    <property type="entry name" value="RuvA_2-like"/>
</dbReference>
<dbReference type="InterPro" id="IPR036876">
    <property type="entry name" value="UVR_dom_sf"/>
</dbReference>
<dbReference type="Pfam" id="PF22920">
    <property type="entry name" value="UvrC_RNaseH"/>
    <property type="match status" value="1"/>
</dbReference>
<organism evidence="8 9">
    <name type="scientific">Mycoplasma todarodis</name>
    <dbReference type="NCBI Taxonomy" id="1937191"/>
    <lineage>
        <taxon>Bacteria</taxon>
        <taxon>Bacillati</taxon>
        <taxon>Mycoplasmatota</taxon>
        <taxon>Mollicutes</taxon>
        <taxon>Mycoplasmataceae</taxon>
        <taxon>Mycoplasma</taxon>
    </lineage>
</organism>
<evidence type="ECO:0000313" key="8">
    <source>
        <dbReference type="EMBL" id="TCG11513.1"/>
    </source>
</evidence>
<evidence type="ECO:0000259" key="6">
    <source>
        <dbReference type="PROSITE" id="PS50164"/>
    </source>
</evidence>
<dbReference type="FunFam" id="3.40.1440.10:FF:000001">
    <property type="entry name" value="UvrABC system protein C"/>
    <property type="match status" value="1"/>
</dbReference>